<dbReference type="Gene3D" id="3.30.160.60">
    <property type="entry name" value="Classic Zinc Finger"/>
    <property type="match status" value="1"/>
</dbReference>
<dbReference type="Gene3D" id="3.30.1490.100">
    <property type="entry name" value="DNA polymerase, Y-family, little finger domain"/>
    <property type="match status" value="1"/>
</dbReference>
<dbReference type="GO" id="GO:0042276">
    <property type="term" value="P:error-prone translesion synthesis"/>
    <property type="evidence" value="ECO:0007669"/>
    <property type="project" value="TreeGrafter"/>
</dbReference>
<dbReference type="OrthoDB" id="1747274at2759"/>
<keyword evidence="5" id="KW-0235">DNA replication</keyword>
<gene>
    <name evidence="14" type="primary">Polk</name>
    <name evidence="14" type="ORF">TNCT_410031</name>
</gene>
<dbReference type="InterPro" id="IPR043128">
    <property type="entry name" value="Rev_trsase/Diguanyl_cyclase"/>
</dbReference>
<keyword evidence="8" id="KW-0460">Magnesium</keyword>
<dbReference type="InterPro" id="IPR036775">
    <property type="entry name" value="DNA_pol_Y-fam_lit_finger_sf"/>
</dbReference>
<comment type="caution">
    <text evidence="14">The sequence shown here is derived from an EMBL/GenBank/DDBJ whole genome shotgun (WGS) entry which is preliminary data.</text>
</comment>
<keyword evidence="9" id="KW-0239">DNA-directed DNA polymerase</keyword>
<keyword evidence="3" id="KW-0808">Transferase</keyword>
<dbReference type="GO" id="GO:0006260">
    <property type="term" value="P:DNA replication"/>
    <property type="evidence" value="ECO:0007669"/>
    <property type="project" value="UniProtKB-KW"/>
</dbReference>
<dbReference type="GO" id="GO:0003887">
    <property type="term" value="F:DNA-directed DNA polymerase activity"/>
    <property type="evidence" value="ECO:0007669"/>
    <property type="project" value="UniProtKB-KW"/>
</dbReference>
<dbReference type="InterPro" id="IPR022880">
    <property type="entry name" value="DNApol_IV"/>
</dbReference>
<dbReference type="Pfam" id="PF11799">
    <property type="entry name" value="IMS_C"/>
    <property type="match status" value="1"/>
</dbReference>
<dbReference type="SUPFAM" id="SSF100879">
    <property type="entry name" value="Lesion bypass DNA polymerase (Y-family), little finger domain"/>
    <property type="match status" value="1"/>
</dbReference>
<accession>A0A8X6G9G7</accession>
<dbReference type="EC" id="2.7.7.7" evidence="1"/>
<dbReference type="GO" id="GO:0006281">
    <property type="term" value="P:DNA repair"/>
    <property type="evidence" value="ECO:0007669"/>
    <property type="project" value="UniProtKB-KW"/>
</dbReference>
<dbReference type="PANTHER" id="PTHR11076:SF33">
    <property type="entry name" value="DNA POLYMERASE KAPPA"/>
    <property type="match status" value="1"/>
</dbReference>
<keyword evidence="15" id="KW-1185">Reference proteome</keyword>
<name>A0A8X6G9G7_TRICU</name>
<proteinExistence type="inferred from homology"/>
<evidence type="ECO:0000256" key="7">
    <source>
        <dbReference type="ARBA" id="ARBA00022763"/>
    </source>
</evidence>
<comment type="catalytic activity">
    <reaction evidence="11">
        <text>DNA(n) + a 2'-deoxyribonucleoside 5'-triphosphate = DNA(n+1) + diphosphate</text>
        <dbReference type="Rhea" id="RHEA:22508"/>
        <dbReference type="Rhea" id="RHEA-COMP:17339"/>
        <dbReference type="Rhea" id="RHEA-COMP:17340"/>
        <dbReference type="ChEBI" id="CHEBI:33019"/>
        <dbReference type="ChEBI" id="CHEBI:61560"/>
        <dbReference type="ChEBI" id="CHEBI:173112"/>
        <dbReference type="EC" id="2.7.7.7"/>
    </reaction>
</comment>
<dbReference type="GO" id="GO:0005634">
    <property type="term" value="C:nucleus"/>
    <property type="evidence" value="ECO:0007669"/>
    <property type="project" value="TreeGrafter"/>
</dbReference>
<dbReference type="EMBL" id="BMAO01024895">
    <property type="protein sequence ID" value="GFQ98528.1"/>
    <property type="molecule type" value="Genomic_DNA"/>
</dbReference>
<organism evidence="14 15">
    <name type="scientific">Trichonephila clavata</name>
    <name type="common">Joro spider</name>
    <name type="synonym">Nephila clavata</name>
    <dbReference type="NCBI Taxonomy" id="2740835"/>
    <lineage>
        <taxon>Eukaryota</taxon>
        <taxon>Metazoa</taxon>
        <taxon>Ecdysozoa</taxon>
        <taxon>Arthropoda</taxon>
        <taxon>Chelicerata</taxon>
        <taxon>Arachnida</taxon>
        <taxon>Araneae</taxon>
        <taxon>Araneomorphae</taxon>
        <taxon>Entelegynae</taxon>
        <taxon>Araneoidea</taxon>
        <taxon>Nephilidae</taxon>
        <taxon>Trichonephila</taxon>
    </lineage>
</organism>
<dbReference type="InterPro" id="IPR043502">
    <property type="entry name" value="DNA/RNA_pol_sf"/>
</dbReference>
<evidence type="ECO:0000256" key="12">
    <source>
        <dbReference type="SAM" id="MobiDB-lite"/>
    </source>
</evidence>
<evidence type="ECO:0000256" key="3">
    <source>
        <dbReference type="ARBA" id="ARBA00022679"/>
    </source>
</evidence>
<evidence type="ECO:0000313" key="14">
    <source>
        <dbReference type="EMBL" id="GFQ98528.1"/>
    </source>
</evidence>
<keyword evidence="10" id="KW-0234">DNA repair</keyword>
<dbReference type="AlphaFoldDB" id="A0A8X6G9G7"/>
<evidence type="ECO:0000256" key="11">
    <source>
        <dbReference type="ARBA" id="ARBA00049244"/>
    </source>
</evidence>
<dbReference type="GO" id="GO:0046872">
    <property type="term" value="F:metal ion binding"/>
    <property type="evidence" value="ECO:0007669"/>
    <property type="project" value="UniProtKB-KW"/>
</dbReference>
<evidence type="ECO:0000256" key="10">
    <source>
        <dbReference type="ARBA" id="ARBA00023204"/>
    </source>
</evidence>
<evidence type="ECO:0000256" key="6">
    <source>
        <dbReference type="ARBA" id="ARBA00022723"/>
    </source>
</evidence>
<keyword evidence="6" id="KW-0479">Metal-binding</keyword>
<dbReference type="PROSITE" id="PS50173">
    <property type="entry name" value="UMUC"/>
    <property type="match status" value="1"/>
</dbReference>
<dbReference type="GO" id="GO:0003684">
    <property type="term" value="F:damaged DNA binding"/>
    <property type="evidence" value="ECO:0007669"/>
    <property type="project" value="InterPro"/>
</dbReference>
<dbReference type="SUPFAM" id="SSF56672">
    <property type="entry name" value="DNA/RNA polymerases"/>
    <property type="match status" value="1"/>
</dbReference>
<evidence type="ECO:0000256" key="5">
    <source>
        <dbReference type="ARBA" id="ARBA00022705"/>
    </source>
</evidence>
<sequence length="626" mass="70983">METIASTSGLKTMQLNDQKAGMQGLNKELINKIIYESSKGTPFFAFQEKRQKSIDLKVKEFKSILKKITDAEKNASLKKMNFLCAALEAERDLSHSIVHIDMDAFYAAVEMEDNPELKGKPIAVGSSSMLSTSNYEARKYGVRAAMPGFIGKKLCPHLTIVPCNFKRYKEVSHMVQDIVRDYDPDYCPASLDELYMDLTEYIKDKHKKQIHQNICLKQKHIAADSDYKFCLECSKNVSREERDNLAYEIVKEIREKIFNTTHLTASAGIAPNVMLAKVGSDQNKPNGQYQILSTFEAVHSFVSSMPVKKVSGIGPVTGQILNAIGIHTCQDMFEKRDIIPILFKSSSADFYMRVALGISSTIVKSEHVRKSIGTEHTFREIHEAKDLHKKCRELCEEVVEDLKLRNLMGKLVVLKYKTVSFESHTRNQTLSSYSADIDVIHTAAKRLLDFEISAVAPKSLSLRLMGIRVANLTFEDTVTNNDKQIKIKDFLKAKMPVKTTFNNLPTSLSVCEELSESMHLFQDNDSLQNCEKEKSSNVSLSDLQPEEVLSPTPQMSYICPVCNLNQIKTITELNSHIDNCLNKATIKKILAEDTLNKKRKQPLEEKQNTKRKMHLKGEKKIEDYFH</sequence>
<dbReference type="PANTHER" id="PTHR11076">
    <property type="entry name" value="DNA REPAIR POLYMERASE UMUC / TRANSFERASE FAMILY MEMBER"/>
    <property type="match status" value="1"/>
</dbReference>
<dbReference type="HAMAP" id="MF_01113">
    <property type="entry name" value="DNApol_IV"/>
    <property type="match status" value="1"/>
</dbReference>
<dbReference type="InterPro" id="IPR050116">
    <property type="entry name" value="DNA_polymerase-Y"/>
</dbReference>
<dbReference type="FunFam" id="1.10.150.810:FF:000003">
    <property type="entry name" value="DNA polymerase kappa subunit"/>
    <property type="match status" value="1"/>
</dbReference>
<dbReference type="FunFam" id="3.30.1490.100:FF:000004">
    <property type="entry name" value="DNA polymerase IV"/>
    <property type="match status" value="1"/>
</dbReference>
<evidence type="ECO:0000256" key="2">
    <source>
        <dbReference type="ARBA" id="ARBA00016178"/>
    </source>
</evidence>
<evidence type="ECO:0000256" key="1">
    <source>
        <dbReference type="ARBA" id="ARBA00012417"/>
    </source>
</evidence>
<dbReference type="FunFam" id="3.40.1170.60:FF:000002">
    <property type="entry name" value="Polymerase (DNA directed) kappa"/>
    <property type="match status" value="1"/>
</dbReference>
<feature type="domain" description="UmuC" evidence="13">
    <location>
        <begin position="97"/>
        <end position="314"/>
    </location>
</feature>
<evidence type="ECO:0000259" key="13">
    <source>
        <dbReference type="PROSITE" id="PS50173"/>
    </source>
</evidence>
<reference evidence="14" key="1">
    <citation type="submission" date="2020-07" db="EMBL/GenBank/DDBJ databases">
        <title>Multicomponent nature underlies the extraordinary mechanical properties of spider dragline silk.</title>
        <authorList>
            <person name="Kono N."/>
            <person name="Nakamura H."/>
            <person name="Mori M."/>
            <person name="Yoshida Y."/>
            <person name="Ohtoshi R."/>
            <person name="Malay A.D."/>
            <person name="Moran D.A.P."/>
            <person name="Tomita M."/>
            <person name="Numata K."/>
            <person name="Arakawa K."/>
        </authorList>
    </citation>
    <scope>NUCLEOTIDE SEQUENCE</scope>
</reference>
<evidence type="ECO:0000256" key="9">
    <source>
        <dbReference type="ARBA" id="ARBA00022932"/>
    </source>
</evidence>
<dbReference type="InterPro" id="IPR017961">
    <property type="entry name" value="DNA_pol_Y-fam_little_finger"/>
</dbReference>
<keyword evidence="7" id="KW-0227">DNA damage</keyword>
<keyword evidence="4" id="KW-0548">Nucleotidyltransferase</keyword>
<feature type="compositionally biased region" description="Basic and acidic residues" evidence="12">
    <location>
        <begin position="615"/>
        <end position="626"/>
    </location>
</feature>
<feature type="region of interest" description="Disordered" evidence="12">
    <location>
        <begin position="600"/>
        <end position="626"/>
    </location>
</feature>
<evidence type="ECO:0000256" key="4">
    <source>
        <dbReference type="ARBA" id="ARBA00022695"/>
    </source>
</evidence>
<dbReference type="Pfam" id="PF00817">
    <property type="entry name" value="IMS"/>
    <property type="match status" value="1"/>
</dbReference>
<dbReference type="Proteomes" id="UP000887116">
    <property type="component" value="Unassembled WGS sequence"/>
</dbReference>
<dbReference type="InterPro" id="IPR001126">
    <property type="entry name" value="UmuC"/>
</dbReference>
<dbReference type="Gene3D" id="3.40.1170.60">
    <property type="match status" value="1"/>
</dbReference>
<dbReference type="PIRSF" id="PIRSF036603">
    <property type="entry name" value="DPol_eta"/>
    <property type="match status" value="1"/>
</dbReference>
<dbReference type="Gene3D" id="1.10.150.810">
    <property type="match status" value="2"/>
</dbReference>
<evidence type="ECO:0000313" key="15">
    <source>
        <dbReference type="Proteomes" id="UP000887116"/>
    </source>
</evidence>
<dbReference type="Gene3D" id="3.30.70.270">
    <property type="match status" value="1"/>
</dbReference>
<evidence type="ECO:0000256" key="8">
    <source>
        <dbReference type="ARBA" id="ARBA00022842"/>
    </source>
</evidence>
<dbReference type="CDD" id="cd03586">
    <property type="entry name" value="PolY_Pol_IV_kappa"/>
    <property type="match status" value="1"/>
</dbReference>
<protein>
    <recommendedName>
        <fullName evidence="2">DNA polymerase kappa</fullName>
        <ecNumber evidence="1">2.7.7.7</ecNumber>
    </recommendedName>
</protein>